<protein>
    <submittedName>
        <fullName evidence="4">Cell division protein</fullName>
    </submittedName>
</protein>
<evidence type="ECO:0000256" key="2">
    <source>
        <dbReference type="SAM" id="SignalP"/>
    </source>
</evidence>
<feature type="compositionally biased region" description="Polar residues" evidence="1">
    <location>
        <begin position="236"/>
        <end position="245"/>
    </location>
</feature>
<feature type="region of interest" description="Disordered" evidence="1">
    <location>
        <begin position="217"/>
        <end position="245"/>
    </location>
</feature>
<dbReference type="RefSeq" id="WP_118907035.1">
    <property type="nucleotide sequence ID" value="NZ_QOCU01000006.1"/>
</dbReference>
<comment type="caution">
    <text evidence="4">The sequence shown here is derived from an EMBL/GenBank/DDBJ whole genome shotgun (WGS) entry which is preliminary data.</text>
</comment>
<keyword evidence="4" id="KW-0131">Cell cycle</keyword>
<evidence type="ECO:0000313" key="5">
    <source>
        <dbReference type="Proteomes" id="UP000283380"/>
    </source>
</evidence>
<gene>
    <name evidence="4" type="ORF">DS834_05490</name>
</gene>
<keyword evidence="2" id="KW-0732">Signal</keyword>
<proteinExistence type="predicted"/>
<dbReference type="EMBL" id="QOCU01000006">
    <property type="protein sequence ID" value="RHW50733.1"/>
    <property type="molecule type" value="Genomic_DNA"/>
</dbReference>
<feature type="domain" description="S-layer protein C-terminal" evidence="3">
    <location>
        <begin position="67"/>
        <end position="132"/>
    </location>
</feature>
<organism evidence="4 5">
    <name type="scientific">Lactobacillus bombicola</name>
    <dbReference type="NCBI Taxonomy" id="1505723"/>
    <lineage>
        <taxon>Bacteria</taxon>
        <taxon>Bacillati</taxon>
        <taxon>Bacillota</taxon>
        <taxon>Bacilli</taxon>
        <taxon>Lactobacillales</taxon>
        <taxon>Lactobacillaceae</taxon>
        <taxon>Lactobacillus</taxon>
    </lineage>
</organism>
<reference evidence="4 5" key="1">
    <citation type="submission" date="2018-07" db="EMBL/GenBank/DDBJ databases">
        <title>Genome sequences of six Lactobacillus spp. isolated from bumble bee guts.</title>
        <authorList>
            <person name="Motta E.V.S."/>
            <person name="Moran N.A."/>
        </authorList>
    </citation>
    <scope>NUCLEOTIDE SEQUENCE [LARGE SCALE GENOMIC DNA]</scope>
    <source>
        <strain evidence="4 5">BI-4G</strain>
    </source>
</reference>
<name>A0ABX9LVB5_9LACO</name>
<evidence type="ECO:0000259" key="3">
    <source>
        <dbReference type="Pfam" id="PF03217"/>
    </source>
</evidence>
<keyword evidence="5" id="KW-1185">Reference proteome</keyword>
<feature type="signal peptide" evidence="2">
    <location>
        <begin position="1"/>
        <end position="24"/>
    </location>
</feature>
<sequence length="550" mass="59890">MKLSHKLLMVSTAALLGVSPILSASQASLVQAANKSAAKTNKTDTKTNKSVSKKDTAKKTSSKKNSTSKRGTIKLSRNAYVYDKNGKRLKSYMGSAKYTVIAKGVTLNYNTKKTINDVDFYDLGGNAYVKAANVGYVDGKKVNPKKSEKTDQSSTTAKLKSNAYIYDEKGKTNKKKIKKGQVIAVDQLVYIGGKLYYRISGEKNQFIKANNVGSTTGTALKPINKKPEKDDDKTPSDNQNDPTVITLNHNSYLYDGKGSSKSKVVKSGQKIQVDKLQYIGKNLFYHVNDKNYPGDDNWIKKNNVGIITGKQLMPSNAKPDDKQNGTIATLGQDANVYNSKGVMQSTKTFAKGHTARVNELRYIWIESENKAELFYKLQSDKNGYLKASDISTIAGDKLIPVNTAEAAKEETVMATDTDKKTLQAALTEATTIKTSDSYKLSSKALRDAYDAAITSGNQVNSANATVASVKDEVNKISKAKAALNGKKIVVNDLKNLTMDEANQIVQLVATANGVDKNTVKFSNNNTVLTITSANGFEQTLNIEDYATIVK</sequence>
<feature type="domain" description="S-layer protein C-terminal" evidence="3">
    <location>
        <begin position="244"/>
        <end position="292"/>
    </location>
</feature>
<dbReference type="InterPro" id="IPR024968">
    <property type="entry name" value="SlpA_C_lactobacillus"/>
</dbReference>
<dbReference type="Pfam" id="PF07554">
    <property type="entry name" value="FIVAR"/>
    <property type="match status" value="1"/>
</dbReference>
<evidence type="ECO:0000256" key="1">
    <source>
        <dbReference type="SAM" id="MobiDB-lite"/>
    </source>
</evidence>
<dbReference type="Gene3D" id="1.20.120.1850">
    <property type="entry name" value="Ebh helix bundles repeating unit (S and A modules)"/>
    <property type="match status" value="1"/>
</dbReference>
<feature type="region of interest" description="Disordered" evidence="1">
    <location>
        <begin position="35"/>
        <end position="70"/>
    </location>
</feature>
<dbReference type="GO" id="GO:0051301">
    <property type="term" value="P:cell division"/>
    <property type="evidence" value="ECO:0007669"/>
    <property type="project" value="UniProtKB-KW"/>
</dbReference>
<keyword evidence="4" id="KW-0132">Cell division</keyword>
<feature type="compositionally biased region" description="Basic and acidic residues" evidence="1">
    <location>
        <begin position="41"/>
        <end position="58"/>
    </location>
</feature>
<feature type="chain" id="PRO_5045895356" evidence="2">
    <location>
        <begin position="25"/>
        <end position="550"/>
    </location>
</feature>
<feature type="domain" description="S-layer protein C-terminal" evidence="3">
    <location>
        <begin position="153"/>
        <end position="210"/>
    </location>
</feature>
<feature type="compositionally biased region" description="Basic and acidic residues" evidence="1">
    <location>
        <begin position="225"/>
        <end position="235"/>
    </location>
</feature>
<dbReference type="Pfam" id="PF03217">
    <property type="entry name" value="SlpA"/>
    <property type="match status" value="3"/>
</dbReference>
<accession>A0ABX9LVB5</accession>
<evidence type="ECO:0000313" key="4">
    <source>
        <dbReference type="EMBL" id="RHW50733.1"/>
    </source>
</evidence>
<dbReference type="Proteomes" id="UP000283380">
    <property type="component" value="Unassembled WGS sequence"/>
</dbReference>